<dbReference type="RefSeq" id="XP_041554816.1">
    <property type="nucleotide sequence ID" value="XM_041701986.1"/>
</dbReference>
<evidence type="ECO:0000256" key="1">
    <source>
        <dbReference type="SAM" id="MobiDB-lite"/>
    </source>
</evidence>
<dbReference type="KEGG" id="apuu:APUU_30847S"/>
<proteinExistence type="predicted"/>
<keyword evidence="4" id="KW-1185">Reference proteome</keyword>
<keyword evidence="2" id="KW-1133">Transmembrane helix</keyword>
<feature type="region of interest" description="Disordered" evidence="1">
    <location>
        <begin position="109"/>
        <end position="146"/>
    </location>
</feature>
<feature type="compositionally biased region" description="Basic and acidic residues" evidence="1">
    <location>
        <begin position="232"/>
        <end position="241"/>
    </location>
</feature>
<dbReference type="EMBL" id="AP024445">
    <property type="protein sequence ID" value="BCS22622.1"/>
    <property type="molecule type" value="Genomic_DNA"/>
</dbReference>
<dbReference type="GeneID" id="64972627"/>
<reference evidence="3" key="2">
    <citation type="submission" date="2021-02" db="EMBL/GenBank/DDBJ databases">
        <title>Aspergillus puulaauensis MK2 genome sequence.</title>
        <authorList>
            <person name="Futagami T."/>
            <person name="Mori K."/>
            <person name="Kadooka C."/>
            <person name="Tanaka T."/>
        </authorList>
    </citation>
    <scope>NUCLEOTIDE SEQUENCE</scope>
    <source>
        <strain evidence="3">MK2</strain>
    </source>
</reference>
<feature type="region of interest" description="Disordered" evidence="1">
    <location>
        <begin position="223"/>
        <end position="253"/>
    </location>
</feature>
<dbReference type="AlphaFoldDB" id="A0A7R7XJX8"/>
<evidence type="ECO:0008006" key="5">
    <source>
        <dbReference type="Google" id="ProtNLM"/>
    </source>
</evidence>
<keyword evidence="2" id="KW-0472">Membrane</keyword>
<feature type="compositionally biased region" description="Polar residues" evidence="1">
    <location>
        <begin position="131"/>
        <end position="146"/>
    </location>
</feature>
<protein>
    <recommendedName>
        <fullName evidence="5">Mid2 domain-containing protein</fullName>
    </recommendedName>
</protein>
<evidence type="ECO:0000313" key="4">
    <source>
        <dbReference type="Proteomes" id="UP000654913"/>
    </source>
</evidence>
<reference evidence="3" key="1">
    <citation type="submission" date="2021-01" db="EMBL/GenBank/DDBJ databases">
        <authorList>
            <consortium name="Aspergillus puulaauensis MK2 genome sequencing consortium"/>
            <person name="Kazuki M."/>
            <person name="Futagami T."/>
        </authorList>
    </citation>
    <scope>NUCLEOTIDE SEQUENCE</scope>
    <source>
        <strain evidence="3">MK2</strain>
    </source>
</reference>
<keyword evidence="2" id="KW-0812">Transmembrane</keyword>
<evidence type="ECO:0000313" key="3">
    <source>
        <dbReference type="EMBL" id="BCS22622.1"/>
    </source>
</evidence>
<gene>
    <name evidence="3" type="ORF">APUU_30847S</name>
</gene>
<dbReference type="Proteomes" id="UP000654913">
    <property type="component" value="Chromosome 3"/>
</dbReference>
<sequence length="253" mass="27656">MSGKFTFPTKAKNKFIVADLVNVTWNVDAPVISLYESCGKRNRILQEEATNNNSYVWTASRKGYVESGCKFKLQPFTAELESYGNNITSALFGVSKRYTDDPSPVSYNFANTTETETETSTTEASTPSATDLSSEPTITPTSNASHGLSKASKVGIGVGVPLGVLLLSFLIGAFIIYRRKSRRKEIREITAINQREDGMAPLPTFGLRDPHLTRLSQAETIGTVSQLSSDNQRTETTERPPSELMATGRAELA</sequence>
<evidence type="ECO:0000256" key="2">
    <source>
        <dbReference type="SAM" id="Phobius"/>
    </source>
</evidence>
<feature type="compositionally biased region" description="Low complexity" evidence="1">
    <location>
        <begin position="112"/>
        <end position="130"/>
    </location>
</feature>
<feature type="transmembrane region" description="Helical" evidence="2">
    <location>
        <begin position="154"/>
        <end position="177"/>
    </location>
</feature>
<dbReference type="OrthoDB" id="5511210at2759"/>
<name>A0A7R7XJX8_9EURO</name>
<organism evidence="3 4">
    <name type="scientific">Aspergillus puulaauensis</name>
    <dbReference type="NCBI Taxonomy" id="1220207"/>
    <lineage>
        <taxon>Eukaryota</taxon>
        <taxon>Fungi</taxon>
        <taxon>Dikarya</taxon>
        <taxon>Ascomycota</taxon>
        <taxon>Pezizomycotina</taxon>
        <taxon>Eurotiomycetes</taxon>
        <taxon>Eurotiomycetidae</taxon>
        <taxon>Eurotiales</taxon>
        <taxon>Aspergillaceae</taxon>
        <taxon>Aspergillus</taxon>
    </lineage>
</organism>
<accession>A0A7R7XJX8</accession>